<evidence type="ECO:0000313" key="3">
    <source>
        <dbReference type="Proteomes" id="UP000295304"/>
    </source>
</evidence>
<organism evidence="2 3">
    <name type="scientific">Varunaivibrio sulfuroxidans</name>
    <dbReference type="NCBI Taxonomy" id="1773489"/>
    <lineage>
        <taxon>Bacteria</taxon>
        <taxon>Pseudomonadati</taxon>
        <taxon>Pseudomonadota</taxon>
        <taxon>Alphaproteobacteria</taxon>
        <taxon>Rhodospirillales</taxon>
        <taxon>Magnetovibrionaceae</taxon>
        <taxon>Varunaivibrio</taxon>
    </lineage>
</organism>
<dbReference type="GO" id="GO:0016740">
    <property type="term" value="F:transferase activity"/>
    <property type="evidence" value="ECO:0007669"/>
    <property type="project" value="UniProtKB-KW"/>
</dbReference>
<keyword evidence="3" id="KW-1185">Reference proteome</keyword>
<dbReference type="SUPFAM" id="SSF55729">
    <property type="entry name" value="Acyl-CoA N-acyltransferases (Nat)"/>
    <property type="match status" value="1"/>
</dbReference>
<protein>
    <submittedName>
        <fullName evidence="2">Acetyltransferase (GNAT) family protein</fullName>
    </submittedName>
</protein>
<dbReference type="InterPro" id="IPR016181">
    <property type="entry name" value="Acyl_CoA_acyltransferase"/>
</dbReference>
<accession>A0A4R3JAI8</accession>
<dbReference type="AlphaFoldDB" id="A0A4R3JAI8"/>
<dbReference type="Gene3D" id="3.40.630.30">
    <property type="match status" value="1"/>
</dbReference>
<dbReference type="OrthoDB" id="7327303at2"/>
<proteinExistence type="predicted"/>
<reference evidence="2 3" key="1">
    <citation type="submission" date="2019-03" db="EMBL/GenBank/DDBJ databases">
        <title>Genomic Encyclopedia of Type Strains, Phase IV (KMG-IV): sequencing the most valuable type-strain genomes for metagenomic binning, comparative biology and taxonomic classification.</title>
        <authorList>
            <person name="Goeker M."/>
        </authorList>
    </citation>
    <scope>NUCLEOTIDE SEQUENCE [LARGE SCALE GENOMIC DNA]</scope>
    <source>
        <strain evidence="2 3">DSM 101688</strain>
    </source>
</reference>
<dbReference type="Proteomes" id="UP000295304">
    <property type="component" value="Unassembled WGS sequence"/>
</dbReference>
<gene>
    <name evidence="2" type="ORF">EDD55_10490</name>
</gene>
<feature type="domain" description="BioF2-like acetyltransferase" evidence="1">
    <location>
        <begin position="172"/>
        <end position="295"/>
    </location>
</feature>
<evidence type="ECO:0000259" key="1">
    <source>
        <dbReference type="Pfam" id="PF13480"/>
    </source>
</evidence>
<dbReference type="Pfam" id="PF13480">
    <property type="entry name" value="Acetyltransf_6"/>
    <property type="match status" value="1"/>
</dbReference>
<dbReference type="InterPro" id="IPR038740">
    <property type="entry name" value="BioF2-like_GNAT_dom"/>
</dbReference>
<sequence>MTLRLLDTEELNRHLSRGVDAAAFPAWDGHPLFGAFTRALYPNVAKLVERHRICSFAVADGDDRLLAIVPCTASEDGITHYGLPIVPAIARDLAPKVERRAVACALDHLEALARTRPTPSAFVLGRTTADAPDALEDACLARLARPGVRIHAVADLGDGEEALHRGLRKSFRSLVNWGRDNLLMTYVNADTPDRTAFDAFCAFHARVSGGQTYPDSYWEVFWNAIAAGNGELSLAALKDGPPLVCATYSVSAGKTGYYASGVYDRDLFDKPLAHFPVFDAMVRAARRGIGAYDLGEIVPRGAGAPDKDVRIGFFKKGFVARCRLTLTWTLHAPPPS</sequence>
<dbReference type="EMBL" id="SLZW01000004">
    <property type="protein sequence ID" value="TCS62999.1"/>
    <property type="molecule type" value="Genomic_DNA"/>
</dbReference>
<name>A0A4R3JAI8_9PROT</name>
<comment type="caution">
    <text evidence="2">The sequence shown here is derived from an EMBL/GenBank/DDBJ whole genome shotgun (WGS) entry which is preliminary data.</text>
</comment>
<keyword evidence="2" id="KW-0808">Transferase</keyword>
<evidence type="ECO:0000313" key="2">
    <source>
        <dbReference type="EMBL" id="TCS62999.1"/>
    </source>
</evidence>
<dbReference type="RefSeq" id="WP_132938740.1">
    <property type="nucleotide sequence ID" value="NZ_CP119676.1"/>
</dbReference>